<keyword evidence="4" id="KW-1185">Reference proteome</keyword>
<proteinExistence type="predicted"/>
<gene>
    <name evidence="3" type="ORF">Bfra_006955</name>
</gene>
<dbReference type="GeneID" id="59261018"/>
<dbReference type="AlphaFoldDB" id="A0A8H6B5S3"/>
<name>A0A8H6B5S3_9HELO</name>
<dbReference type="EMBL" id="JABFCT010000001">
    <property type="protein sequence ID" value="KAF5879748.1"/>
    <property type="molecule type" value="Genomic_DNA"/>
</dbReference>
<keyword evidence="2" id="KW-0812">Transmembrane</keyword>
<comment type="caution">
    <text evidence="3">The sequence shown here is derived from an EMBL/GenBank/DDBJ whole genome shotgun (WGS) entry which is preliminary data.</text>
</comment>
<feature type="compositionally biased region" description="Basic and acidic residues" evidence="1">
    <location>
        <begin position="1"/>
        <end position="12"/>
    </location>
</feature>
<feature type="transmembrane region" description="Helical" evidence="2">
    <location>
        <begin position="107"/>
        <end position="130"/>
    </location>
</feature>
<feature type="region of interest" description="Disordered" evidence="1">
    <location>
        <begin position="1"/>
        <end position="33"/>
    </location>
</feature>
<dbReference type="RefSeq" id="XP_037198692.1">
    <property type="nucleotide sequence ID" value="XM_037337326.1"/>
</dbReference>
<dbReference type="Proteomes" id="UP000531561">
    <property type="component" value="Unassembled WGS sequence"/>
</dbReference>
<protein>
    <submittedName>
        <fullName evidence="3">Putative duf614 domain-containing protein</fullName>
    </submittedName>
</protein>
<sequence length="157" mass="17755">MDRLIHKYRSNDHGSSPGETEAGQESTIEARQPAVTPQLRYAIPDQPQRSELSMKRNKSEIKDRVIGWFVLPSSEGDHKTALEGLFVPCLLYGKTHWRLKNVVLVEIRIISSLLMVATRCVGSMLVLLLYNVPDSRPGLWGMMLSSHVLWSMCYDAT</sequence>
<evidence type="ECO:0000256" key="1">
    <source>
        <dbReference type="SAM" id="MobiDB-lite"/>
    </source>
</evidence>
<reference evidence="3 4" key="1">
    <citation type="journal article" date="2020" name="Phytopathology">
        <title>A high-quality genome resource of Botrytis fragariae, a new and rapidly spreading fungal pathogen causing strawberry gray mold in the U.S.A.</title>
        <authorList>
            <person name="Wu Y."/>
            <person name="Saski C.A."/>
            <person name="Schnabel G."/>
            <person name="Xiao S."/>
            <person name="Hu M."/>
        </authorList>
    </citation>
    <scope>NUCLEOTIDE SEQUENCE [LARGE SCALE GENOMIC DNA]</scope>
    <source>
        <strain evidence="3 4">BVB16</strain>
    </source>
</reference>
<keyword evidence="2" id="KW-0472">Membrane</keyword>
<evidence type="ECO:0000313" key="3">
    <source>
        <dbReference type="EMBL" id="KAF5879748.1"/>
    </source>
</evidence>
<feature type="compositionally biased region" description="Polar residues" evidence="1">
    <location>
        <begin position="13"/>
        <end position="29"/>
    </location>
</feature>
<organism evidence="3 4">
    <name type="scientific">Botrytis fragariae</name>
    <dbReference type="NCBI Taxonomy" id="1964551"/>
    <lineage>
        <taxon>Eukaryota</taxon>
        <taxon>Fungi</taxon>
        <taxon>Dikarya</taxon>
        <taxon>Ascomycota</taxon>
        <taxon>Pezizomycotina</taxon>
        <taxon>Leotiomycetes</taxon>
        <taxon>Helotiales</taxon>
        <taxon>Sclerotiniaceae</taxon>
        <taxon>Botrytis</taxon>
    </lineage>
</organism>
<dbReference type="OrthoDB" id="1045822at2759"/>
<accession>A0A8H6B5S3</accession>
<evidence type="ECO:0000313" key="4">
    <source>
        <dbReference type="Proteomes" id="UP000531561"/>
    </source>
</evidence>
<keyword evidence="2" id="KW-1133">Transmembrane helix</keyword>
<evidence type="ECO:0000256" key="2">
    <source>
        <dbReference type="SAM" id="Phobius"/>
    </source>
</evidence>